<gene>
    <name evidence="1" type="ORF">T11_11396</name>
</gene>
<dbReference type="EMBL" id="JYDP01003274">
    <property type="protein sequence ID" value="KRY95958.1"/>
    <property type="molecule type" value="Genomic_DNA"/>
</dbReference>
<evidence type="ECO:0000313" key="2">
    <source>
        <dbReference type="Proteomes" id="UP000055024"/>
    </source>
</evidence>
<organism evidence="1 2">
    <name type="scientific">Trichinella zimbabwensis</name>
    <dbReference type="NCBI Taxonomy" id="268475"/>
    <lineage>
        <taxon>Eukaryota</taxon>
        <taxon>Metazoa</taxon>
        <taxon>Ecdysozoa</taxon>
        <taxon>Nematoda</taxon>
        <taxon>Enoplea</taxon>
        <taxon>Dorylaimia</taxon>
        <taxon>Trichinellida</taxon>
        <taxon>Trichinellidae</taxon>
        <taxon>Trichinella</taxon>
    </lineage>
</organism>
<proteinExistence type="predicted"/>
<name>A0A0V1GCG2_9BILA</name>
<dbReference type="OrthoDB" id="8124016at2759"/>
<evidence type="ECO:0000313" key="1">
    <source>
        <dbReference type="EMBL" id="KRY95958.1"/>
    </source>
</evidence>
<sequence length="112" mass="12916">MKTIGRLLGIVHQLCYNHGIHLAVADVIYCVKYCDDDGDFDEYPENEADIKNEFNVEVGDVVKKVRKIVAFFQRSTVINDCLQKMCEDMLGKNLALIMDSRVRWKSMLAMLR</sequence>
<keyword evidence="2" id="KW-1185">Reference proteome</keyword>
<dbReference type="STRING" id="268475.A0A0V1GCG2"/>
<comment type="caution">
    <text evidence="1">The sequence shown here is derived from an EMBL/GenBank/DDBJ whole genome shotgun (WGS) entry which is preliminary data.</text>
</comment>
<dbReference type="Proteomes" id="UP000055024">
    <property type="component" value="Unassembled WGS sequence"/>
</dbReference>
<accession>A0A0V1GCG2</accession>
<reference evidence="1 2" key="1">
    <citation type="submission" date="2015-01" db="EMBL/GenBank/DDBJ databases">
        <title>Evolution of Trichinella species and genotypes.</title>
        <authorList>
            <person name="Korhonen P.K."/>
            <person name="Edoardo P."/>
            <person name="Giuseppe L.R."/>
            <person name="Gasser R.B."/>
        </authorList>
    </citation>
    <scope>NUCLEOTIDE SEQUENCE [LARGE SCALE GENOMIC DNA]</scope>
    <source>
        <strain evidence="1">ISS1029</strain>
    </source>
</reference>
<protein>
    <submittedName>
        <fullName evidence="1">Uncharacterized protein</fullName>
    </submittedName>
</protein>
<dbReference type="AlphaFoldDB" id="A0A0V1GCG2"/>
<feature type="non-terminal residue" evidence="1">
    <location>
        <position position="112"/>
    </location>
</feature>